<dbReference type="PROSITE" id="PS51186">
    <property type="entry name" value="GNAT"/>
    <property type="match status" value="1"/>
</dbReference>
<evidence type="ECO:0000313" key="3">
    <source>
        <dbReference type="Proteomes" id="UP000703269"/>
    </source>
</evidence>
<dbReference type="SUPFAM" id="SSF55729">
    <property type="entry name" value="Acyl-CoA N-acyltransferases (Nat)"/>
    <property type="match status" value="1"/>
</dbReference>
<gene>
    <name evidence="2" type="ORF">PsYK624_051660</name>
</gene>
<dbReference type="GO" id="GO:0016747">
    <property type="term" value="F:acyltransferase activity, transferring groups other than amino-acyl groups"/>
    <property type="evidence" value="ECO:0007669"/>
    <property type="project" value="InterPro"/>
</dbReference>
<evidence type="ECO:0000259" key="1">
    <source>
        <dbReference type="PROSITE" id="PS51186"/>
    </source>
</evidence>
<evidence type="ECO:0000313" key="2">
    <source>
        <dbReference type="EMBL" id="GJE89074.1"/>
    </source>
</evidence>
<name>A0A9P3G7Z9_9APHY</name>
<dbReference type="CDD" id="cd04301">
    <property type="entry name" value="NAT_SF"/>
    <property type="match status" value="1"/>
</dbReference>
<comment type="caution">
    <text evidence="2">The sequence shown here is derived from an EMBL/GenBank/DDBJ whole genome shotgun (WGS) entry which is preliminary data.</text>
</comment>
<accession>A0A9P3G7Z9</accession>
<dbReference type="Pfam" id="PF00583">
    <property type="entry name" value="Acetyltransf_1"/>
    <property type="match status" value="1"/>
</dbReference>
<dbReference type="Proteomes" id="UP000703269">
    <property type="component" value="Unassembled WGS sequence"/>
</dbReference>
<dbReference type="InterPro" id="IPR016181">
    <property type="entry name" value="Acyl_CoA_acyltransferase"/>
</dbReference>
<dbReference type="EMBL" id="BPQB01000011">
    <property type="protein sequence ID" value="GJE89074.1"/>
    <property type="molecule type" value="Genomic_DNA"/>
</dbReference>
<organism evidence="2 3">
    <name type="scientific">Phanerochaete sordida</name>
    <dbReference type="NCBI Taxonomy" id="48140"/>
    <lineage>
        <taxon>Eukaryota</taxon>
        <taxon>Fungi</taxon>
        <taxon>Dikarya</taxon>
        <taxon>Basidiomycota</taxon>
        <taxon>Agaricomycotina</taxon>
        <taxon>Agaricomycetes</taxon>
        <taxon>Polyporales</taxon>
        <taxon>Phanerochaetaceae</taxon>
        <taxon>Phanerochaete</taxon>
    </lineage>
</organism>
<reference evidence="2 3" key="1">
    <citation type="submission" date="2021-08" db="EMBL/GenBank/DDBJ databases">
        <title>Draft Genome Sequence of Phanerochaete sordida strain YK-624.</title>
        <authorList>
            <person name="Mori T."/>
            <person name="Dohra H."/>
            <person name="Suzuki T."/>
            <person name="Kawagishi H."/>
            <person name="Hirai H."/>
        </authorList>
    </citation>
    <scope>NUCLEOTIDE SEQUENCE [LARGE SCALE GENOMIC DNA]</scope>
    <source>
        <strain evidence="2 3">YK-624</strain>
    </source>
</reference>
<dbReference type="InterPro" id="IPR000182">
    <property type="entry name" value="GNAT_dom"/>
</dbReference>
<feature type="domain" description="N-acetyltransferase" evidence="1">
    <location>
        <begin position="173"/>
        <end position="339"/>
    </location>
</feature>
<keyword evidence="3" id="KW-1185">Reference proteome</keyword>
<dbReference type="OrthoDB" id="2523549at2759"/>
<dbReference type="AlphaFoldDB" id="A0A9P3G7Z9"/>
<sequence>MARFHAVQVADPRAFIEEAATFGYDDLSMNFVLGTLADSYIECRAQAKNLADEDRTLFVVHRGDALVLAFLRVTGYPHSFLCSPRNGELNVEEVPDAMAQLVEAVANTRGFDAVDNVSGPNHLVDAFITTWVSVLSIRGIQAHGQPPSFNGNLKASSATLATLPTTPATLPGYTIETAVPQDLDELAAFAVDFSAHWTQTTALADARARMEEHLGCGEAWVCRAHDGDLAAFCIVGRNTPRTLAIRNLYVAPAHRKKGLAGAFTTGILRYFLGVPEHGVRKPQQDCFAKDTKQEICINVAEEHTERMYTRCGFQFGGDSGEADKRTWFPIHVRAVKVESSQS</sequence>
<proteinExistence type="predicted"/>
<protein>
    <submittedName>
        <fullName evidence="2">GNAT family N-acetyltransferase</fullName>
    </submittedName>
</protein>
<dbReference type="Gene3D" id="3.40.630.30">
    <property type="match status" value="1"/>
</dbReference>